<feature type="chain" id="PRO_5016674557" evidence="1">
    <location>
        <begin position="23"/>
        <end position="108"/>
    </location>
</feature>
<keyword evidence="1" id="KW-0732">Signal</keyword>
<accession>A0A345ZBD0</accession>
<evidence type="ECO:0000313" key="2">
    <source>
        <dbReference type="EMBL" id="AXK60597.1"/>
    </source>
</evidence>
<keyword evidence="3" id="KW-1185">Reference proteome</keyword>
<dbReference type="Proteomes" id="UP000254834">
    <property type="component" value="Chromosome"/>
</dbReference>
<organism evidence="2 3">
    <name type="scientific">Candidatus Chromulinivorax destructor</name>
    <dbReference type="NCBI Taxonomy" id="2066483"/>
    <lineage>
        <taxon>Bacteria</taxon>
        <taxon>Candidatus Babelota</taxon>
        <taxon>Candidatus Babeliae</taxon>
        <taxon>Candidatus Babeliales</taxon>
        <taxon>Candidatus Chromulinivoraceae</taxon>
        <taxon>Candidatus Chromulinivorax</taxon>
    </lineage>
</organism>
<sequence length="108" mass="12011">MKQFKFIVLPMMLLAISHTMQGSQVPQDFKSLNSKVNSMRDDINDKIIPSIIIVLNKLIDGSDITKRDKLELSAMKKFLLMSNGANENILAELAATSDADLAESMARK</sequence>
<dbReference type="AlphaFoldDB" id="A0A345ZBD0"/>
<reference evidence="2 3" key="1">
    <citation type="submission" date="2017-12" db="EMBL/GenBank/DDBJ databases">
        <title>Chromulinavorax destructans is a abundant pathogen of dominant heterotrophic picoflagllates.</title>
        <authorList>
            <person name="Deeg C.M."/>
            <person name="Zimmer M."/>
            <person name="Suttle C.A."/>
        </authorList>
    </citation>
    <scope>NUCLEOTIDE SEQUENCE [LARGE SCALE GENOMIC DNA]</scope>
    <source>
        <strain evidence="2 3">SeV1</strain>
    </source>
</reference>
<evidence type="ECO:0000313" key="3">
    <source>
        <dbReference type="Proteomes" id="UP000254834"/>
    </source>
</evidence>
<feature type="signal peptide" evidence="1">
    <location>
        <begin position="1"/>
        <end position="22"/>
    </location>
</feature>
<proteinExistence type="predicted"/>
<protein>
    <submittedName>
        <fullName evidence="2">Uncharacterized protein</fullName>
    </submittedName>
</protein>
<gene>
    <name evidence="2" type="ORF">C0J27_02460</name>
</gene>
<name>A0A345ZBD0_9BACT</name>
<dbReference type="EMBL" id="CP025544">
    <property type="protein sequence ID" value="AXK60597.1"/>
    <property type="molecule type" value="Genomic_DNA"/>
</dbReference>
<dbReference type="RefSeq" id="WP_115585612.1">
    <property type="nucleotide sequence ID" value="NZ_CP025544.1"/>
</dbReference>
<dbReference type="KEGG" id="cdes:C0J27_02460"/>
<evidence type="ECO:0000256" key="1">
    <source>
        <dbReference type="SAM" id="SignalP"/>
    </source>
</evidence>